<name>A0A1R7T667_9BACT</name>
<evidence type="ECO:0000313" key="3">
    <source>
        <dbReference type="EMBL" id="AQQ72403.1"/>
    </source>
</evidence>
<sequence length="188" mass="20124" precursor="true">MRKTLFIAVAILIAAATAQSAVVCSNIDNTTDVWANTWGFTVTQQFTVDSNPETIKTVRVAFDIHGTAASFSSEGGTLSIYANDRSTKLGDFTTGDTIYNGTNEFVNNSGVALSANTSYWVFVSGFYAGVDLTNNASQAGWAIRDKIDYSSDPFLGAMKIELDTVPEPATMLILGLGGLVLNVTRRRA</sequence>
<organism evidence="3 4">
    <name type="scientific">Limihaloglobus sulfuriphilus</name>
    <dbReference type="NCBI Taxonomy" id="1851148"/>
    <lineage>
        <taxon>Bacteria</taxon>
        <taxon>Pseudomonadati</taxon>
        <taxon>Planctomycetota</taxon>
        <taxon>Phycisphaerae</taxon>
        <taxon>Sedimentisphaerales</taxon>
        <taxon>Sedimentisphaeraceae</taxon>
        <taxon>Limihaloglobus</taxon>
    </lineage>
</organism>
<accession>A0A1R7T667</accession>
<evidence type="ECO:0000313" key="4">
    <source>
        <dbReference type="Proteomes" id="UP000188181"/>
    </source>
</evidence>
<dbReference type="Proteomes" id="UP000188181">
    <property type="component" value="Chromosome"/>
</dbReference>
<dbReference type="NCBIfam" id="NF041539">
    <property type="entry name" value="choice_anch_R"/>
    <property type="match status" value="1"/>
</dbReference>
<reference evidence="4" key="1">
    <citation type="submission" date="2017-02" db="EMBL/GenBank/DDBJ databases">
        <title>Comparative genomics and description of representatives of a novel lineage of planctomycetes thriving in anoxic sediments.</title>
        <authorList>
            <person name="Spring S."/>
            <person name="Bunk B."/>
            <person name="Sproer C."/>
        </authorList>
    </citation>
    <scope>NUCLEOTIDE SEQUENCE [LARGE SCALE GENOMIC DNA]</scope>
    <source>
        <strain evidence="4">SM-Chi-D1</strain>
    </source>
</reference>
<dbReference type="KEGG" id="pbas:SMSP2_02787"/>
<dbReference type="EMBL" id="CP019646">
    <property type="protein sequence ID" value="AQQ72403.1"/>
    <property type="molecule type" value="Genomic_DNA"/>
</dbReference>
<dbReference type="AlphaFoldDB" id="A0A1R7T667"/>
<evidence type="ECO:0000259" key="2">
    <source>
        <dbReference type="Pfam" id="PF07589"/>
    </source>
</evidence>
<proteinExistence type="predicted"/>
<keyword evidence="4" id="KW-1185">Reference proteome</keyword>
<evidence type="ECO:0000256" key="1">
    <source>
        <dbReference type="SAM" id="SignalP"/>
    </source>
</evidence>
<gene>
    <name evidence="3" type="ORF">SMSP2_02787</name>
</gene>
<dbReference type="NCBIfam" id="TIGR02595">
    <property type="entry name" value="PEP_CTERM"/>
    <property type="match status" value="1"/>
</dbReference>
<keyword evidence="1" id="KW-0732">Signal</keyword>
<dbReference type="Pfam" id="PF07589">
    <property type="entry name" value="PEP-CTERM"/>
    <property type="match status" value="1"/>
</dbReference>
<feature type="signal peptide" evidence="1">
    <location>
        <begin position="1"/>
        <end position="20"/>
    </location>
</feature>
<feature type="chain" id="PRO_5012616518" evidence="1">
    <location>
        <begin position="21"/>
        <end position="188"/>
    </location>
</feature>
<feature type="domain" description="Ice-binding protein C-terminal" evidence="2">
    <location>
        <begin position="164"/>
        <end position="186"/>
    </location>
</feature>
<dbReference type="InterPro" id="IPR013424">
    <property type="entry name" value="Ice-binding_C"/>
</dbReference>
<protein>
    <submittedName>
        <fullName evidence="3">PEP-CTERM motif protein</fullName>
    </submittedName>
</protein>
<dbReference type="RefSeq" id="WP_146684598.1">
    <property type="nucleotide sequence ID" value="NZ_CP019646.1"/>
</dbReference>